<accession>A0A1B2I689</accession>
<evidence type="ECO:0000313" key="1">
    <source>
        <dbReference type="EMBL" id="ANZ45485.1"/>
    </source>
</evidence>
<evidence type="ECO:0000313" key="2">
    <source>
        <dbReference type="Proteomes" id="UP000093044"/>
    </source>
</evidence>
<dbReference type="EMBL" id="CP016757">
    <property type="protein sequence ID" value="ANZ45485.1"/>
    <property type="molecule type" value="Genomic_DNA"/>
</dbReference>
<proteinExistence type="predicted"/>
<name>A0A1B2I689_9BACT</name>
<gene>
    <name evidence="1" type="ORF">BED41_10640</name>
</gene>
<sequence>MAEQARKKIEARVARVISSEMIVINKGEDDGIILGMPFLVYRLGENIIDPETNKDLGQLEIIVGRGRAAHIQKNMTTLYADDKAGSFLAGLSSLLPQAPSIDGAFNSPSVGDYVKSLSK</sequence>
<dbReference type="STRING" id="1197717.BED41_10640"/>
<protein>
    <submittedName>
        <fullName evidence="1">Uncharacterized protein</fullName>
    </submittedName>
</protein>
<dbReference type="GeneID" id="83058303"/>
<dbReference type="RefSeq" id="WP_066745856.1">
    <property type="nucleotide sequence ID" value="NZ_CP016757.1"/>
</dbReference>
<dbReference type="AlphaFoldDB" id="A0A1B2I689"/>
<dbReference type="Proteomes" id="UP000093044">
    <property type="component" value="Chromosome"/>
</dbReference>
<reference evidence="1" key="1">
    <citation type="submission" date="2016-08" db="EMBL/GenBank/DDBJ databases">
        <title>Complete genome of Cloacibacillus porcorum.</title>
        <authorList>
            <person name="Looft T."/>
            <person name="Bayles D.O."/>
            <person name="Alt D.P."/>
        </authorList>
    </citation>
    <scope>NUCLEOTIDE SEQUENCE [LARGE SCALE GENOMIC DNA]</scope>
    <source>
        <strain evidence="1">CL-84</strain>
    </source>
</reference>
<organism evidence="1 2">
    <name type="scientific">Cloacibacillus porcorum</name>
    <dbReference type="NCBI Taxonomy" id="1197717"/>
    <lineage>
        <taxon>Bacteria</taxon>
        <taxon>Thermotogati</taxon>
        <taxon>Synergistota</taxon>
        <taxon>Synergistia</taxon>
        <taxon>Synergistales</taxon>
        <taxon>Synergistaceae</taxon>
        <taxon>Cloacibacillus</taxon>
    </lineage>
</organism>
<dbReference type="OrthoDB" id="597317at2"/>
<dbReference type="KEGG" id="cpor:BED41_10640"/>
<keyword evidence="2" id="KW-1185">Reference proteome</keyword>